<feature type="coiled-coil region" evidence="1">
    <location>
        <begin position="55"/>
        <end position="82"/>
    </location>
</feature>
<evidence type="ECO:0000313" key="2">
    <source>
        <dbReference type="EMBL" id="AOW04134.1"/>
    </source>
</evidence>
<organism evidence="2 4">
    <name type="scientific">Yarrowia lipolytica</name>
    <name type="common">Candida lipolytica</name>
    <dbReference type="NCBI Taxonomy" id="4952"/>
    <lineage>
        <taxon>Eukaryota</taxon>
        <taxon>Fungi</taxon>
        <taxon>Dikarya</taxon>
        <taxon>Ascomycota</taxon>
        <taxon>Saccharomycotina</taxon>
        <taxon>Dipodascomycetes</taxon>
        <taxon>Dipodascales</taxon>
        <taxon>Dipodascales incertae sedis</taxon>
        <taxon>Yarrowia</taxon>
    </lineage>
</organism>
<evidence type="ECO:0000313" key="4">
    <source>
        <dbReference type="Proteomes" id="UP000182444"/>
    </source>
</evidence>
<evidence type="ECO:0000313" key="5">
    <source>
        <dbReference type="Proteomes" id="UP000256601"/>
    </source>
</evidence>
<dbReference type="VEuPathDB" id="FungiDB:YALI1_D19980g"/>
<evidence type="ECO:0000313" key="3">
    <source>
        <dbReference type="EMBL" id="RDW22630.1"/>
    </source>
</evidence>
<evidence type="ECO:0000256" key="1">
    <source>
        <dbReference type="SAM" id="Coils"/>
    </source>
</evidence>
<protein>
    <submittedName>
        <fullName evidence="2">Uncharacterized protein</fullName>
    </submittedName>
</protein>
<dbReference type="KEGG" id="yli:2911285"/>
<dbReference type="EMBL" id="CP017556">
    <property type="protein sequence ID" value="AOW04134.1"/>
    <property type="molecule type" value="Genomic_DNA"/>
</dbReference>
<dbReference type="AlphaFoldDB" id="A0A1H6PXQ1"/>
<reference evidence="2 4" key="1">
    <citation type="journal article" date="2016" name="PLoS ONE">
        <title>Sequence Assembly of Yarrowia lipolytica Strain W29/CLIB89 Shows Transposable Element Diversity.</title>
        <authorList>
            <person name="Magnan C."/>
            <person name="Yu J."/>
            <person name="Chang I."/>
            <person name="Jahn E."/>
            <person name="Kanomata Y."/>
            <person name="Wu J."/>
            <person name="Zeller M."/>
            <person name="Oakes M."/>
            <person name="Baldi P."/>
            <person name="Sandmeyer S."/>
        </authorList>
    </citation>
    <scope>NUCLEOTIDE SEQUENCE [LARGE SCALE GENOMIC DNA]</scope>
    <source>
        <strain evidence="2">CLIB89</strain>
        <strain evidence="4">CLIB89(W29)</strain>
    </source>
</reference>
<dbReference type="GeneID" id="2911285"/>
<reference evidence="3 5" key="2">
    <citation type="submission" date="2018-07" db="EMBL/GenBank/DDBJ databases">
        <title>Draft Genome Assemblies for Five Robust Yarrowia lipolytica Strains Exhibiting High Lipid Production and Pentose Sugar Utilization and Sugar Alcohol Secretion from Undetoxified Lignocellulosic Biomass Hydrolysates.</title>
        <authorList>
            <consortium name="DOE Joint Genome Institute"/>
            <person name="Walker C."/>
            <person name="Ryu S."/>
            <person name="Na H."/>
            <person name="Zane M."/>
            <person name="LaButti K."/>
            <person name="Lipzen A."/>
            <person name="Haridas S."/>
            <person name="Barry K."/>
            <person name="Grigoriev I.V."/>
            <person name="Quarterman J."/>
            <person name="Slininger P."/>
            <person name="Dien B."/>
            <person name="Trinh C.T."/>
        </authorList>
    </citation>
    <scope>NUCLEOTIDE SEQUENCE [LARGE SCALE GENOMIC DNA]</scope>
    <source>
        <strain evidence="3 5">YB392</strain>
    </source>
</reference>
<sequence>MDEFYPENSVDVDSLVSTDAESAEHNIIAIIGLISHAQRYYKFALSLTDDKPGLQEDFEEHLDLLNTRLRQHEEQLKQFETTRTRSLEWLLTGILLATVVHWLISGIYIMVLVSLGLGLGFWMWKSR</sequence>
<name>A0A1H6PXQ1_YARLL</name>
<dbReference type="VEuPathDB" id="FungiDB:YALI0_D16181g"/>
<dbReference type="EMBL" id="KZ859187">
    <property type="protein sequence ID" value="RDW22630.1"/>
    <property type="molecule type" value="Genomic_DNA"/>
</dbReference>
<dbReference type="OrthoDB" id="4079241at2759"/>
<accession>A0A1H6PXQ1</accession>
<gene>
    <name evidence="3" type="ORF">B0I71DRAFT_105179</name>
    <name evidence="2" type="ORF">YALI1_D19980g</name>
</gene>
<proteinExistence type="predicted"/>
<dbReference type="Proteomes" id="UP000256601">
    <property type="component" value="Unassembled WGS sequence"/>
</dbReference>
<keyword evidence="1" id="KW-0175">Coiled coil</keyword>
<dbReference type="RefSeq" id="XP_502889.2">
    <property type="nucleotide sequence ID" value="XM_502889.2"/>
</dbReference>
<dbReference type="Proteomes" id="UP000182444">
    <property type="component" value="Chromosome 1D"/>
</dbReference>